<sequence>MRVLLLFLLTFCSWQTHGKPLRTGAERRHYTLARPDTPIHFRDPALPEPESPLAELVFADENEPSQAGKKLLLTDAALASFVFQVVFLRAGRPEEVSPGRPITLTGVTRVPFYILFRSFRVSSASC</sequence>
<accession>A0A1G9Y2X8</accession>
<dbReference type="STRING" id="563176.SAMN04488090_4795"/>
<dbReference type="Proteomes" id="UP000198901">
    <property type="component" value="Unassembled WGS sequence"/>
</dbReference>
<protein>
    <submittedName>
        <fullName evidence="1">Uncharacterized protein</fullName>
    </submittedName>
</protein>
<proteinExistence type="predicted"/>
<organism evidence="1 2">
    <name type="scientific">Siphonobacter aquaeclarae</name>
    <dbReference type="NCBI Taxonomy" id="563176"/>
    <lineage>
        <taxon>Bacteria</taxon>
        <taxon>Pseudomonadati</taxon>
        <taxon>Bacteroidota</taxon>
        <taxon>Cytophagia</taxon>
        <taxon>Cytophagales</taxon>
        <taxon>Cytophagaceae</taxon>
        <taxon>Siphonobacter</taxon>
    </lineage>
</organism>
<gene>
    <name evidence="1" type="ORF">SAMN04488090_4795</name>
</gene>
<evidence type="ECO:0000313" key="2">
    <source>
        <dbReference type="Proteomes" id="UP000198901"/>
    </source>
</evidence>
<evidence type="ECO:0000313" key="1">
    <source>
        <dbReference type="EMBL" id="SDN03380.1"/>
    </source>
</evidence>
<dbReference type="AlphaFoldDB" id="A0A1G9Y2X8"/>
<keyword evidence="2" id="KW-1185">Reference proteome</keyword>
<name>A0A1G9Y2X8_9BACT</name>
<dbReference type="EMBL" id="FNGS01000012">
    <property type="protein sequence ID" value="SDN03380.1"/>
    <property type="molecule type" value="Genomic_DNA"/>
</dbReference>
<reference evidence="1 2" key="1">
    <citation type="submission" date="2016-10" db="EMBL/GenBank/DDBJ databases">
        <authorList>
            <person name="de Groot N.N."/>
        </authorList>
    </citation>
    <scope>NUCLEOTIDE SEQUENCE [LARGE SCALE GENOMIC DNA]</scope>
    <source>
        <strain evidence="1 2">DSM 21668</strain>
    </source>
</reference>
<dbReference type="RefSeq" id="WP_093208746.1">
    <property type="nucleotide sequence ID" value="NZ_FNGS01000012.1"/>
</dbReference>